<evidence type="ECO:0000313" key="13">
    <source>
        <dbReference type="Proteomes" id="UP001596492"/>
    </source>
</evidence>
<dbReference type="NCBIfam" id="TIGR00507">
    <property type="entry name" value="aroE"/>
    <property type="match status" value="1"/>
</dbReference>
<comment type="function">
    <text evidence="8">Involved in the biosynthesis of the chorismate, which leads to the biosynthesis of aromatic amino acids. Catalyzes the reversible NADPH linked reduction of 3-dehydroshikimate (DHSA) to yield shikimate (SA).</text>
</comment>
<evidence type="ECO:0000259" key="10">
    <source>
        <dbReference type="Pfam" id="PF08501"/>
    </source>
</evidence>
<dbReference type="InterPro" id="IPR041121">
    <property type="entry name" value="SDH_C"/>
</dbReference>
<dbReference type="Gene3D" id="3.40.50.10860">
    <property type="entry name" value="Leucine Dehydrogenase, chain A, domain 1"/>
    <property type="match status" value="1"/>
</dbReference>
<dbReference type="CDD" id="cd01065">
    <property type="entry name" value="NAD_bind_Shikimate_DH"/>
    <property type="match status" value="1"/>
</dbReference>
<comment type="catalytic activity">
    <reaction evidence="7 8">
        <text>shikimate + NADP(+) = 3-dehydroshikimate + NADPH + H(+)</text>
        <dbReference type="Rhea" id="RHEA:17737"/>
        <dbReference type="ChEBI" id="CHEBI:15378"/>
        <dbReference type="ChEBI" id="CHEBI:16630"/>
        <dbReference type="ChEBI" id="CHEBI:36208"/>
        <dbReference type="ChEBI" id="CHEBI:57783"/>
        <dbReference type="ChEBI" id="CHEBI:58349"/>
        <dbReference type="EC" id="1.1.1.25"/>
    </reaction>
</comment>
<feature type="domain" description="Shikimate dehydrogenase substrate binding N-terminal" evidence="10">
    <location>
        <begin position="12"/>
        <end position="94"/>
    </location>
</feature>
<dbReference type="InterPro" id="IPR006151">
    <property type="entry name" value="Shikm_DH/Glu-tRNA_Rdtase"/>
</dbReference>
<feature type="domain" description="SDH C-terminal" evidence="11">
    <location>
        <begin position="241"/>
        <end position="263"/>
    </location>
</feature>
<protein>
    <recommendedName>
        <fullName evidence="2 8">Shikimate dehydrogenase (NADP(+))</fullName>
        <shortName evidence="8">SDH</shortName>
        <ecNumber evidence="2 8">1.1.1.25</ecNumber>
    </recommendedName>
</protein>
<dbReference type="InterPro" id="IPR013708">
    <property type="entry name" value="Shikimate_DH-bd_N"/>
</dbReference>
<dbReference type="HAMAP" id="MF_00222">
    <property type="entry name" value="Shikimate_DH_AroE"/>
    <property type="match status" value="1"/>
</dbReference>
<reference evidence="13" key="1">
    <citation type="journal article" date="2019" name="Int. J. Syst. Evol. Microbiol.">
        <title>The Global Catalogue of Microorganisms (GCM) 10K type strain sequencing project: providing services to taxonomists for standard genome sequencing and annotation.</title>
        <authorList>
            <consortium name="The Broad Institute Genomics Platform"/>
            <consortium name="The Broad Institute Genome Sequencing Center for Infectious Disease"/>
            <person name="Wu L."/>
            <person name="Ma J."/>
        </authorList>
    </citation>
    <scope>NUCLEOTIDE SEQUENCE [LARGE SCALE GENOMIC DNA]</scope>
    <source>
        <strain evidence="13">CCUG 51308</strain>
    </source>
</reference>
<evidence type="ECO:0000256" key="3">
    <source>
        <dbReference type="ARBA" id="ARBA00022605"/>
    </source>
</evidence>
<dbReference type="Proteomes" id="UP001596492">
    <property type="component" value="Unassembled WGS sequence"/>
</dbReference>
<feature type="binding site" evidence="8">
    <location>
        <position position="218"/>
    </location>
    <ligand>
        <name>NADP(+)</name>
        <dbReference type="ChEBI" id="CHEBI:58349"/>
    </ligand>
</feature>
<dbReference type="RefSeq" id="WP_382167706.1">
    <property type="nucleotide sequence ID" value="NZ_JBHTBR010000005.1"/>
</dbReference>
<comment type="similarity">
    <text evidence="8">Belongs to the shikimate dehydrogenase family.</text>
</comment>
<evidence type="ECO:0000256" key="2">
    <source>
        <dbReference type="ARBA" id="ARBA00012962"/>
    </source>
</evidence>
<proteinExistence type="inferred from homology"/>
<dbReference type="SUPFAM" id="SSF51735">
    <property type="entry name" value="NAD(P)-binding Rossmann-fold domains"/>
    <property type="match status" value="1"/>
</dbReference>
<dbReference type="InterPro" id="IPR036291">
    <property type="entry name" value="NAD(P)-bd_dom_sf"/>
</dbReference>
<dbReference type="InterPro" id="IPR046346">
    <property type="entry name" value="Aminoacid_DH-like_N_sf"/>
</dbReference>
<dbReference type="GO" id="GO:0004764">
    <property type="term" value="F:shikimate 3-dehydrogenase (NADP+) activity"/>
    <property type="evidence" value="ECO:0007669"/>
    <property type="project" value="UniProtKB-EC"/>
</dbReference>
<evidence type="ECO:0000256" key="5">
    <source>
        <dbReference type="ARBA" id="ARBA00023002"/>
    </source>
</evidence>
<dbReference type="SUPFAM" id="SSF53223">
    <property type="entry name" value="Aminoacid dehydrogenase-like, N-terminal domain"/>
    <property type="match status" value="1"/>
</dbReference>
<evidence type="ECO:0000256" key="7">
    <source>
        <dbReference type="ARBA" id="ARBA00049442"/>
    </source>
</evidence>
<name>A0ABW2INA1_9PROT</name>
<dbReference type="Pfam" id="PF18317">
    <property type="entry name" value="SDH_C"/>
    <property type="match status" value="1"/>
</dbReference>
<keyword evidence="3 8" id="KW-0028">Amino-acid biosynthesis</keyword>
<evidence type="ECO:0000256" key="4">
    <source>
        <dbReference type="ARBA" id="ARBA00022857"/>
    </source>
</evidence>
<evidence type="ECO:0000256" key="8">
    <source>
        <dbReference type="HAMAP-Rule" id="MF_00222"/>
    </source>
</evidence>
<dbReference type="PANTHER" id="PTHR21089:SF1">
    <property type="entry name" value="BIFUNCTIONAL 3-DEHYDROQUINATE DEHYDRATASE_SHIKIMATE DEHYDROGENASE, CHLOROPLASTIC"/>
    <property type="match status" value="1"/>
</dbReference>
<feature type="active site" description="Proton acceptor" evidence="8">
    <location>
        <position position="71"/>
    </location>
</feature>
<dbReference type="InterPro" id="IPR022893">
    <property type="entry name" value="Shikimate_DH_fam"/>
</dbReference>
<keyword evidence="5 8" id="KW-0560">Oxidoreductase</keyword>
<feature type="binding site" evidence="8">
    <location>
        <begin position="133"/>
        <end position="137"/>
    </location>
    <ligand>
        <name>NADP(+)</name>
        <dbReference type="ChEBI" id="CHEBI:58349"/>
    </ligand>
</feature>
<dbReference type="Pfam" id="PF08501">
    <property type="entry name" value="Shikimate_dh_N"/>
    <property type="match status" value="1"/>
</dbReference>
<organism evidence="12 13">
    <name type="scientific">Hirschia litorea</name>
    <dbReference type="NCBI Taxonomy" id="1199156"/>
    <lineage>
        <taxon>Bacteria</taxon>
        <taxon>Pseudomonadati</taxon>
        <taxon>Pseudomonadota</taxon>
        <taxon>Alphaproteobacteria</taxon>
        <taxon>Hyphomonadales</taxon>
        <taxon>Hyphomonadaceae</taxon>
        <taxon>Hirschia</taxon>
    </lineage>
</organism>
<comment type="pathway">
    <text evidence="1 8">Metabolic intermediate biosynthesis; chorismate biosynthesis; chorismate from D-erythrose 4-phosphate and phosphoenolpyruvate: step 4/7.</text>
</comment>
<sequence>MNAISNTQVYGVIGDPIAQSLSPDIHNRWIKSAEIDAYYNKFHLQTNSAKTDIQTLYRFGVKGLNITMPYKESAIQAAYSVSETAKIIGVANTLKATPEGWQAENTDAVGFLNALLECLEETNLKDKRILLIGAGGAARAVAYILNKQGADLTIANRTVEKAQSLISELAPQANACGLSLLAEKMKTSEIVINATSLKAGIATNLEFPQGQNRLFYDLSYGQAPKPVLAKASFNGWKTQDGLRMLVEQAALAYQMWHGDMPDVNSAFRMCLQKVN</sequence>
<feature type="binding site" evidence="8">
    <location>
        <position position="220"/>
    </location>
    <ligand>
        <name>shikimate</name>
        <dbReference type="ChEBI" id="CHEBI:36208"/>
    </ligand>
</feature>
<dbReference type="Pfam" id="PF01488">
    <property type="entry name" value="Shikimate_DH"/>
    <property type="match status" value="1"/>
</dbReference>
<evidence type="ECO:0000256" key="6">
    <source>
        <dbReference type="ARBA" id="ARBA00023141"/>
    </source>
</evidence>
<feature type="binding site" evidence="8">
    <location>
        <begin position="156"/>
        <end position="161"/>
    </location>
    <ligand>
        <name>NADP(+)</name>
        <dbReference type="ChEBI" id="CHEBI:58349"/>
    </ligand>
</feature>
<dbReference type="Gene3D" id="3.40.50.720">
    <property type="entry name" value="NAD(P)-binding Rossmann-like Domain"/>
    <property type="match status" value="1"/>
</dbReference>
<feature type="binding site" evidence="8">
    <location>
        <position position="107"/>
    </location>
    <ligand>
        <name>shikimate</name>
        <dbReference type="ChEBI" id="CHEBI:36208"/>
    </ligand>
</feature>
<gene>
    <name evidence="8 12" type="primary">aroE</name>
    <name evidence="12" type="ORF">ACFQS8_12010</name>
</gene>
<feature type="binding site" evidence="8">
    <location>
        <begin position="20"/>
        <end position="22"/>
    </location>
    <ligand>
        <name>shikimate</name>
        <dbReference type="ChEBI" id="CHEBI:36208"/>
    </ligand>
</feature>
<keyword evidence="6 8" id="KW-0057">Aromatic amino acid biosynthesis</keyword>
<keyword evidence="4 8" id="KW-0521">NADP</keyword>
<evidence type="ECO:0000256" key="1">
    <source>
        <dbReference type="ARBA" id="ARBA00004871"/>
    </source>
</evidence>
<evidence type="ECO:0000259" key="9">
    <source>
        <dbReference type="Pfam" id="PF01488"/>
    </source>
</evidence>
<feature type="binding site" evidence="8">
    <location>
        <position position="241"/>
    </location>
    <ligand>
        <name>NADP(+)</name>
        <dbReference type="ChEBI" id="CHEBI:58349"/>
    </ligand>
</feature>
<evidence type="ECO:0000313" key="12">
    <source>
        <dbReference type="EMBL" id="MFC7292346.1"/>
    </source>
</evidence>
<accession>A0ABW2INA1</accession>
<comment type="subunit">
    <text evidence="8">Homodimer.</text>
</comment>
<feature type="domain" description="Quinate/shikimate 5-dehydrogenase/glutamyl-tRNA reductase" evidence="9">
    <location>
        <begin position="123"/>
        <end position="219"/>
    </location>
</feature>
<dbReference type="EMBL" id="JBHTBR010000005">
    <property type="protein sequence ID" value="MFC7292346.1"/>
    <property type="molecule type" value="Genomic_DNA"/>
</dbReference>
<dbReference type="EC" id="1.1.1.25" evidence="2 8"/>
<feature type="binding site" evidence="8">
    <location>
        <position position="67"/>
    </location>
    <ligand>
        <name>shikimate</name>
        <dbReference type="ChEBI" id="CHEBI:36208"/>
    </ligand>
</feature>
<feature type="binding site" evidence="8">
    <location>
        <position position="248"/>
    </location>
    <ligand>
        <name>shikimate</name>
        <dbReference type="ChEBI" id="CHEBI:36208"/>
    </ligand>
</feature>
<dbReference type="InterPro" id="IPR011342">
    <property type="entry name" value="Shikimate_DH"/>
</dbReference>
<keyword evidence="13" id="KW-1185">Reference proteome</keyword>
<evidence type="ECO:0000259" key="11">
    <source>
        <dbReference type="Pfam" id="PF18317"/>
    </source>
</evidence>
<feature type="binding site" evidence="8">
    <location>
        <position position="83"/>
    </location>
    <ligand>
        <name>NADP(+)</name>
        <dbReference type="ChEBI" id="CHEBI:58349"/>
    </ligand>
</feature>
<feature type="binding site" evidence="8">
    <location>
        <position position="92"/>
    </location>
    <ligand>
        <name>shikimate</name>
        <dbReference type="ChEBI" id="CHEBI:36208"/>
    </ligand>
</feature>
<comment type="caution">
    <text evidence="12">The sequence shown here is derived from an EMBL/GenBank/DDBJ whole genome shotgun (WGS) entry which is preliminary data.</text>
</comment>
<dbReference type="PANTHER" id="PTHR21089">
    <property type="entry name" value="SHIKIMATE DEHYDROGENASE"/>
    <property type="match status" value="1"/>
</dbReference>